<dbReference type="OrthoDB" id="3564644at2759"/>
<sequence length="86" mass="9638">KALGPNLLPTGFFKAYRRPLAKLLIVIVTTSLWLGHFPVQFKVVKVVVLHKPGKTLEAYRLILLLNAIGKVIESVISRRFTKAIES</sequence>
<evidence type="ECO:0000313" key="3">
    <source>
        <dbReference type="Proteomes" id="UP000241818"/>
    </source>
</evidence>
<dbReference type="InParanoid" id="A0A2T3B9E3"/>
<dbReference type="EMBL" id="KZ679007">
    <property type="protein sequence ID" value="PSS24943.1"/>
    <property type="molecule type" value="Genomic_DNA"/>
</dbReference>
<proteinExistence type="predicted"/>
<reference evidence="2 3" key="1">
    <citation type="journal article" date="2018" name="New Phytol.">
        <title>Comparative genomics and transcriptomics depict ericoid mycorrhizal fungi as versatile saprotrophs and plant mutualists.</title>
        <authorList>
            <person name="Martino E."/>
            <person name="Morin E."/>
            <person name="Grelet G.A."/>
            <person name="Kuo A."/>
            <person name="Kohler A."/>
            <person name="Daghino S."/>
            <person name="Barry K.W."/>
            <person name="Cichocki N."/>
            <person name="Clum A."/>
            <person name="Dockter R.B."/>
            <person name="Hainaut M."/>
            <person name="Kuo R.C."/>
            <person name="LaButti K."/>
            <person name="Lindahl B.D."/>
            <person name="Lindquist E.A."/>
            <person name="Lipzen A."/>
            <person name="Khouja H.R."/>
            <person name="Magnuson J."/>
            <person name="Murat C."/>
            <person name="Ohm R.A."/>
            <person name="Singer S.W."/>
            <person name="Spatafora J.W."/>
            <person name="Wang M."/>
            <person name="Veneault-Fourrey C."/>
            <person name="Henrissat B."/>
            <person name="Grigoriev I.V."/>
            <person name="Martin F.M."/>
            <person name="Perotto S."/>
        </authorList>
    </citation>
    <scope>NUCLEOTIDE SEQUENCE [LARGE SCALE GENOMIC DNA]</scope>
    <source>
        <strain evidence="2 3">ATCC 22711</strain>
    </source>
</reference>
<accession>A0A2T3B9E3</accession>
<name>A0A2T3B9E3_AMORE</name>
<keyword evidence="1" id="KW-0472">Membrane</keyword>
<dbReference type="GeneID" id="36578050"/>
<dbReference type="Proteomes" id="UP000241818">
    <property type="component" value="Unassembled WGS sequence"/>
</dbReference>
<feature type="transmembrane region" description="Helical" evidence="1">
    <location>
        <begin position="20"/>
        <end position="38"/>
    </location>
</feature>
<keyword evidence="1" id="KW-1133">Transmembrane helix</keyword>
<feature type="non-terminal residue" evidence="2">
    <location>
        <position position="1"/>
    </location>
</feature>
<dbReference type="RefSeq" id="XP_024723542.1">
    <property type="nucleotide sequence ID" value="XM_024869969.1"/>
</dbReference>
<keyword evidence="3" id="KW-1185">Reference proteome</keyword>
<evidence type="ECO:0000256" key="1">
    <source>
        <dbReference type="SAM" id="Phobius"/>
    </source>
</evidence>
<keyword evidence="1" id="KW-0812">Transmembrane</keyword>
<evidence type="ECO:0000313" key="2">
    <source>
        <dbReference type="EMBL" id="PSS24943.1"/>
    </source>
</evidence>
<organism evidence="2 3">
    <name type="scientific">Amorphotheca resinae ATCC 22711</name>
    <dbReference type="NCBI Taxonomy" id="857342"/>
    <lineage>
        <taxon>Eukaryota</taxon>
        <taxon>Fungi</taxon>
        <taxon>Dikarya</taxon>
        <taxon>Ascomycota</taxon>
        <taxon>Pezizomycotina</taxon>
        <taxon>Leotiomycetes</taxon>
        <taxon>Helotiales</taxon>
        <taxon>Amorphothecaceae</taxon>
        <taxon>Amorphotheca</taxon>
    </lineage>
</organism>
<gene>
    <name evidence="2" type="ORF">M430DRAFT_96530</name>
</gene>
<protein>
    <submittedName>
        <fullName evidence="2">Uncharacterized protein</fullName>
    </submittedName>
</protein>
<dbReference type="AlphaFoldDB" id="A0A2T3B9E3"/>